<dbReference type="InterPro" id="IPR036259">
    <property type="entry name" value="MFS_trans_sf"/>
</dbReference>
<keyword evidence="4 7" id="KW-0812">Transmembrane</keyword>
<organism evidence="9 10">
    <name type="scientific">Bifidobacterium olomucense</name>
    <dbReference type="NCBI Taxonomy" id="2675324"/>
    <lineage>
        <taxon>Bacteria</taxon>
        <taxon>Bacillati</taxon>
        <taxon>Actinomycetota</taxon>
        <taxon>Actinomycetes</taxon>
        <taxon>Bifidobacteriales</taxon>
        <taxon>Bifidobacteriaceae</taxon>
        <taxon>Bifidobacterium</taxon>
    </lineage>
</organism>
<evidence type="ECO:0000256" key="6">
    <source>
        <dbReference type="ARBA" id="ARBA00023136"/>
    </source>
</evidence>
<comment type="similarity">
    <text evidence="2">Belongs to the major facilitator superfamily.</text>
</comment>
<gene>
    <name evidence="9" type="ORF">G1C97_0572</name>
</gene>
<keyword evidence="10" id="KW-1185">Reference proteome</keyword>
<dbReference type="InterPro" id="IPR011701">
    <property type="entry name" value="MFS"/>
</dbReference>
<proteinExistence type="inferred from homology"/>
<feature type="transmembrane region" description="Helical" evidence="7">
    <location>
        <begin position="128"/>
        <end position="148"/>
    </location>
</feature>
<dbReference type="Pfam" id="PF07690">
    <property type="entry name" value="MFS_1"/>
    <property type="match status" value="1"/>
</dbReference>
<comment type="subcellular location">
    <subcellularLocation>
        <location evidence="1">Cell membrane</location>
        <topology evidence="1">Multi-pass membrane protein</topology>
    </subcellularLocation>
</comment>
<dbReference type="AlphaFoldDB" id="A0A7Y0HWG4"/>
<evidence type="ECO:0000256" key="7">
    <source>
        <dbReference type="SAM" id="Phobius"/>
    </source>
</evidence>
<dbReference type="GO" id="GO:0022857">
    <property type="term" value="F:transmembrane transporter activity"/>
    <property type="evidence" value="ECO:0007669"/>
    <property type="project" value="InterPro"/>
</dbReference>
<keyword evidence="6 7" id="KW-0472">Membrane</keyword>
<dbReference type="PROSITE" id="PS50850">
    <property type="entry name" value="MFS"/>
    <property type="match status" value="1"/>
</dbReference>
<feature type="transmembrane region" description="Helical" evidence="7">
    <location>
        <begin position="310"/>
        <end position="331"/>
    </location>
</feature>
<evidence type="ECO:0000256" key="1">
    <source>
        <dbReference type="ARBA" id="ARBA00004651"/>
    </source>
</evidence>
<dbReference type="InterPro" id="IPR051788">
    <property type="entry name" value="MFS_Transporter"/>
</dbReference>
<evidence type="ECO:0000313" key="9">
    <source>
        <dbReference type="EMBL" id="NMM97623.1"/>
    </source>
</evidence>
<dbReference type="SUPFAM" id="SSF103473">
    <property type="entry name" value="MFS general substrate transporter"/>
    <property type="match status" value="1"/>
</dbReference>
<feature type="transmembrane region" description="Helical" evidence="7">
    <location>
        <begin position="253"/>
        <end position="272"/>
    </location>
</feature>
<dbReference type="GO" id="GO:0005886">
    <property type="term" value="C:plasma membrane"/>
    <property type="evidence" value="ECO:0007669"/>
    <property type="project" value="UniProtKB-SubCell"/>
</dbReference>
<dbReference type="PANTHER" id="PTHR23514:SF3">
    <property type="entry name" value="BYPASS OF STOP CODON PROTEIN 6"/>
    <property type="match status" value="1"/>
</dbReference>
<feature type="transmembrane region" description="Helical" evidence="7">
    <location>
        <begin position="284"/>
        <end position="304"/>
    </location>
</feature>
<feature type="domain" description="Major facilitator superfamily (MFS) profile" evidence="8">
    <location>
        <begin position="5"/>
        <end position="394"/>
    </location>
</feature>
<keyword evidence="3" id="KW-0813">Transport</keyword>
<evidence type="ECO:0000259" key="8">
    <source>
        <dbReference type="PROSITE" id="PS50850"/>
    </source>
</evidence>
<evidence type="ECO:0000256" key="2">
    <source>
        <dbReference type="ARBA" id="ARBA00008335"/>
    </source>
</evidence>
<dbReference type="EMBL" id="JAAIIG010000002">
    <property type="protein sequence ID" value="NMM97623.1"/>
    <property type="molecule type" value="Genomic_DNA"/>
</dbReference>
<feature type="transmembrane region" description="Helical" evidence="7">
    <location>
        <begin position="369"/>
        <end position="389"/>
    </location>
</feature>
<dbReference type="PANTHER" id="PTHR23514">
    <property type="entry name" value="BYPASS OF STOP CODON PROTEIN 6"/>
    <property type="match status" value="1"/>
</dbReference>
<accession>A0A7Y0HWG4</accession>
<feature type="transmembrane region" description="Helical" evidence="7">
    <location>
        <begin position="71"/>
        <end position="89"/>
    </location>
</feature>
<name>A0A7Y0HWG4_9BIFI</name>
<keyword evidence="5 7" id="KW-1133">Transmembrane helix</keyword>
<evidence type="ECO:0000256" key="3">
    <source>
        <dbReference type="ARBA" id="ARBA00022448"/>
    </source>
</evidence>
<protein>
    <submittedName>
        <fullName evidence="9">MFS transporter</fullName>
    </submittedName>
</protein>
<dbReference type="Proteomes" id="UP000543419">
    <property type="component" value="Unassembled WGS sequence"/>
</dbReference>
<feature type="transmembrane region" description="Helical" evidence="7">
    <location>
        <begin position="222"/>
        <end position="241"/>
    </location>
</feature>
<evidence type="ECO:0000313" key="10">
    <source>
        <dbReference type="Proteomes" id="UP000543419"/>
    </source>
</evidence>
<dbReference type="Gene3D" id="1.20.1250.20">
    <property type="entry name" value="MFS general substrate transporter like domains"/>
    <property type="match status" value="2"/>
</dbReference>
<feature type="transmembrane region" description="Helical" evidence="7">
    <location>
        <begin position="160"/>
        <end position="179"/>
    </location>
</feature>
<sequence length="398" mass="42450">MASLLLAVIYIAFISLGLPDALLGAAWPTMSQDLSVPVSWAGGISATISMFTIISALLSDRMTLRFGAGRVTAVSVALTAMALAGFSIAPNYWVLMLIAVPYGLGAGGVDAALNNYVAVHYESRHMSWLHCMWGVGASIGPYIMGFALSGGQGWPWGYRYIAILQVVLTVILVLSLPLWKSRRRTAVEIEADAADAVSHGEGAGRKPLGVAGVLAIRGAKEILIMFFCYCAIETTAGLWASSYMVLHGGVDKITAASWASLFYVGITVGRALSGFLTMKFADPAMIRLGQALVLAGIVVMLVPLPHHLGVVIGLVVVGLGCAPIYPCVIHSTPDYFGEENSQAIVGVQMACAYMGSLIMPPVFGVVAQYATIALYPWYLLLFLMLMTVMHERLRKLRG</sequence>
<dbReference type="RefSeq" id="WP_169240445.1">
    <property type="nucleotide sequence ID" value="NZ_JAAIIG010000002.1"/>
</dbReference>
<feature type="transmembrane region" description="Helical" evidence="7">
    <location>
        <begin position="95"/>
        <end position="116"/>
    </location>
</feature>
<feature type="transmembrane region" description="Helical" evidence="7">
    <location>
        <begin position="343"/>
        <end position="363"/>
    </location>
</feature>
<reference evidence="9 10" key="1">
    <citation type="submission" date="2020-02" db="EMBL/GenBank/DDBJ databases">
        <title>Characterization of phylogenetic diversity of novel bifidobacterial species isolated in Czech ZOOs.</title>
        <authorList>
            <person name="Lugli G.A."/>
            <person name="Vera N.B."/>
            <person name="Ventura M."/>
        </authorList>
    </citation>
    <scope>NUCLEOTIDE SEQUENCE [LARGE SCALE GENOMIC DNA]</scope>
    <source>
        <strain evidence="9 10">DSM 109959</strain>
    </source>
</reference>
<dbReference type="InterPro" id="IPR020846">
    <property type="entry name" value="MFS_dom"/>
</dbReference>
<feature type="transmembrane region" description="Helical" evidence="7">
    <location>
        <begin position="40"/>
        <end position="59"/>
    </location>
</feature>
<evidence type="ECO:0000256" key="5">
    <source>
        <dbReference type="ARBA" id="ARBA00022989"/>
    </source>
</evidence>
<evidence type="ECO:0000256" key="4">
    <source>
        <dbReference type="ARBA" id="ARBA00022692"/>
    </source>
</evidence>
<comment type="caution">
    <text evidence="9">The sequence shown here is derived from an EMBL/GenBank/DDBJ whole genome shotgun (WGS) entry which is preliminary data.</text>
</comment>